<protein>
    <submittedName>
        <fullName evidence="2">Zinc finger MYM-type protein 1-like</fullName>
    </submittedName>
</protein>
<accession>A0AAV7JIP3</accession>
<dbReference type="PANTHER" id="PTHR45749">
    <property type="match status" value="1"/>
</dbReference>
<dbReference type="Proteomes" id="UP001165289">
    <property type="component" value="Unassembled WGS sequence"/>
</dbReference>
<dbReference type="PANTHER" id="PTHR45749:SF21">
    <property type="entry name" value="DUF4371 DOMAIN-CONTAINING PROTEIN"/>
    <property type="match status" value="1"/>
</dbReference>
<reference evidence="2 3" key="1">
    <citation type="journal article" date="2023" name="BMC Biol.">
        <title>The compact genome of the sponge Oopsacas minuta (Hexactinellida) is lacking key metazoan core genes.</title>
        <authorList>
            <person name="Santini S."/>
            <person name="Schenkelaars Q."/>
            <person name="Jourda C."/>
            <person name="Duchesne M."/>
            <person name="Belahbib H."/>
            <person name="Rocher C."/>
            <person name="Selva M."/>
            <person name="Riesgo A."/>
            <person name="Vervoort M."/>
            <person name="Leys S.P."/>
            <person name="Kodjabachian L."/>
            <person name="Le Bivic A."/>
            <person name="Borchiellini C."/>
            <person name="Claverie J.M."/>
            <person name="Renard E."/>
        </authorList>
    </citation>
    <scope>NUCLEOTIDE SEQUENCE [LARGE SCALE GENOMIC DNA]</scope>
    <source>
        <strain evidence="2">SPO-2</strain>
    </source>
</reference>
<dbReference type="Pfam" id="PF14291">
    <property type="entry name" value="DUF4371"/>
    <property type="match status" value="1"/>
</dbReference>
<feature type="domain" description="DUF4371" evidence="1">
    <location>
        <begin position="169"/>
        <end position="242"/>
    </location>
</feature>
<dbReference type="AlphaFoldDB" id="A0AAV7JIP3"/>
<gene>
    <name evidence="2" type="ORF">LOD99_8072</name>
</gene>
<evidence type="ECO:0000313" key="2">
    <source>
        <dbReference type="EMBL" id="KAI6648592.1"/>
    </source>
</evidence>
<keyword evidence="3" id="KW-1185">Reference proteome</keyword>
<evidence type="ECO:0000259" key="1">
    <source>
        <dbReference type="Pfam" id="PF14291"/>
    </source>
</evidence>
<organism evidence="2 3">
    <name type="scientific">Oopsacas minuta</name>
    <dbReference type="NCBI Taxonomy" id="111878"/>
    <lineage>
        <taxon>Eukaryota</taxon>
        <taxon>Metazoa</taxon>
        <taxon>Porifera</taxon>
        <taxon>Hexactinellida</taxon>
        <taxon>Hexasterophora</taxon>
        <taxon>Lyssacinosida</taxon>
        <taxon>Leucopsacidae</taxon>
        <taxon>Oopsacas</taxon>
    </lineage>
</organism>
<proteinExistence type="predicted"/>
<evidence type="ECO:0000313" key="3">
    <source>
        <dbReference type="Proteomes" id="UP001165289"/>
    </source>
</evidence>
<dbReference type="InterPro" id="IPR025398">
    <property type="entry name" value="DUF4371"/>
</dbReference>
<comment type="caution">
    <text evidence="2">The sequence shown here is derived from an EMBL/GenBank/DDBJ whole genome shotgun (WGS) entry which is preliminary data.</text>
</comment>
<dbReference type="EMBL" id="JAKMXF010000329">
    <property type="protein sequence ID" value="KAI6648592.1"/>
    <property type="molecule type" value="Genomic_DNA"/>
</dbReference>
<name>A0AAV7JIP3_9METZ</name>
<sequence length="249" mass="27962">MTPGLSVAQEMPSENSIEIDLGQTSGLLDEEITITKDTMADENEERHIDENIPATQNDVEISLKRHYCQTCWLFADRSNARLQWSRINGITGSSRHLCEKIRIHETCDIHISATAVLHRWKGGERLDQSLEIGFRNEVNYWRKILHRIVNIIHTLASLSLPFRAHNTTSDITKTDQVTIIIMLLDISNEFPIVKETFIGFIFITDASTSGLLKVVLNSISEFGLDIKKIRGQGYDGASVMSGPKGGVQN</sequence>